<accession>A0AAJ5YWJ6</accession>
<dbReference type="GO" id="GO:0016020">
    <property type="term" value="C:membrane"/>
    <property type="evidence" value="ECO:0007669"/>
    <property type="project" value="UniProtKB-SubCell"/>
</dbReference>
<dbReference type="AlphaFoldDB" id="A0AAJ5YWJ6"/>
<dbReference type="PROSITE" id="PS50920">
    <property type="entry name" value="SOLCAR"/>
    <property type="match status" value="1"/>
</dbReference>
<dbReference type="InterPro" id="IPR018108">
    <property type="entry name" value="MCP_transmembrane"/>
</dbReference>
<feature type="transmembrane region" description="Helical" evidence="11">
    <location>
        <begin position="128"/>
        <end position="149"/>
    </location>
</feature>
<feature type="transmembrane region" description="Helical" evidence="11">
    <location>
        <begin position="236"/>
        <end position="256"/>
    </location>
</feature>
<keyword evidence="4 8" id="KW-0812">Transmembrane</keyword>
<evidence type="ECO:0000256" key="6">
    <source>
        <dbReference type="ARBA" id="ARBA00022989"/>
    </source>
</evidence>
<protein>
    <submittedName>
        <fullName evidence="12">Uncharacterized protein</fullName>
    </submittedName>
</protein>
<dbReference type="PANTHER" id="PTHR45683">
    <property type="entry name" value="MITOCHONDRIAL NICOTINAMIDE ADENINE DINUCLEOTIDE TRANSPORTER 1-RELATED-RELATED"/>
    <property type="match status" value="1"/>
</dbReference>
<feature type="region of interest" description="Disordered" evidence="10">
    <location>
        <begin position="273"/>
        <end position="312"/>
    </location>
</feature>
<evidence type="ECO:0000256" key="10">
    <source>
        <dbReference type="SAM" id="MobiDB-lite"/>
    </source>
</evidence>
<dbReference type="InterPro" id="IPR023395">
    <property type="entry name" value="MCP_dom_sf"/>
</dbReference>
<evidence type="ECO:0000256" key="3">
    <source>
        <dbReference type="ARBA" id="ARBA00022448"/>
    </source>
</evidence>
<feature type="compositionally biased region" description="Basic and acidic residues" evidence="10">
    <location>
        <begin position="277"/>
        <end position="291"/>
    </location>
</feature>
<evidence type="ECO:0000256" key="8">
    <source>
        <dbReference type="PROSITE-ProRule" id="PRU00282"/>
    </source>
</evidence>
<keyword evidence="6 11" id="KW-1133">Transmembrane helix</keyword>
<evidence type="ECO:0000256" key="11">
    <source>
        <dbReference type="SAM" id="Phobius"/>
    </source>
</evidence>
<evidence type="ECO:0000256" key="2">
    <source>
        <dbReference type="ARBA" id="ARBA00006375"/>
    </source>
</evidence>
<reference evidence="12 13" key="1">
    <citation type="submission" date="2023-03" db="EMBL/GenBank/DDBJ databases">
        <title>Mating type loci evolution in Malassezia.</title>
        <authorList>
            <person name="Coelho M.A."/>
        </authorList>
    </citation>
    <scope>NUCLEOTIDE SEQUENCE [LARGE SCALE GENOMIC DNA]</scope>
    <source>
        <strain evidence="12 13">CBS 9725</strain>
    </source>
</reference>
<dbReference type="Proteomes" id="UP001219567">
    <property type="component" value="Chromosome 6"/>
</dbReference>
<feature type="transmembrane region" description="Helical" evidence="11">
    <location>
        <begin position="178"/>
        <end position="202"/>
    </location>
</feature>
<evidence type="ECO:0000256" key="4">
    <source>
        <dbReference type="ARBA" id="ARBA00022692"/>
    </source>
</evidence>
<gene>
    <name evidence="12" type="ORF">MYAM1_003636</name>
</gene>
<dbReference type="EMBL" id="CP119948">
    <property type="protein sequence ID" value="WFD00881.1"/>
    <property type="molecule type" value="Genomic_DNA"/>
</dbReference>
<evidence type="ECO:0000256" key="1">
    <source>
        <dbReference type="ARBA" id="ARBA00004141"/>
    </source>
</evidence>
<evidence type="ECO:0000256" key="5">
    <source>
        <dbReference type="ARBA" id="ARBA00022737"/>
    </source>
</evidence>
<dbReference type="GO" id="GO:0055085">
    <property type="term" value="P:transmembrane transport"/>
    <property type="evidence" value="ECO:0007669"/>
    <property type="project" value="InterPro"/>
</dbReference>
<feature type="transmembrane region" description="Helical" evidence="11">
    <location>
        <begin position="94"/>
        <end position="116"/>
    </location>
</feature>
<evidence type="ECO:0000256" key="7">
    <source>
        <dbReference type="ARBA" id="ARBA00023136"/>
    </source>
</evidence>
<keyword evidence="7 8" id="KW-0472">Membrane</keyword>
<comment type="subcellular location">
    <subcellularLocation>
        <location evidence="1">Membrane</location>
        <topology evidence="1">Multi-pass membrane protein</topology>
    </subcellularLocation>
</comment>
<feature type="transmembrane region" description="Helical" evidence="11">
    <location>
        <begin position="21"/>
        <end position="40"/>
    </location>
</feature>
<keyword evidence="13" id="KW-1185">Reference proteome</keyword>
<keyword evidence="5" id="KW-0677">Repeat</keyword>
<evidence type="ECO:0000313" key="12">
    <source>
        <dbReference type="EMBL" id="WFD00881.1"/>
    </source>
</evidence>
<dbReference type="InterPro" id="IPR044712">
    <property type="entry name" value="SLC25A32-like"/>
</dbReference>
<dbReference type="Pfam" id="PF00153">
    <property type="entry name" value="Mito_carr"/>
    <property type="match status" value="1"/>
</dbReference>
<dbReference type="Gene3D" id="1.50.40.10">
    <property type="entry name" value="Mitochondrial carrier domain"/>
    <property type="match status" value="1"/>
</dbReference>
<evidence type="ECO:0000313" key="13">
    <source>
        <dbReference type="Proteomes" id="UP001219567"/>
    </source>
</evidence>
<name>A0AAJ5YWJ6_9BASI</name>
<dbReference type="SUPFAM" id="SSF103506">
    <property type="entry name" value="Mitochondrial carrier"/>
    <property type="match status" value="2"/>
</dbReference>
<evidence type="ECO:0000256" key="9">
    <source>
        <dbReference type="RuleBase" id="RU000488"/>
    </source>
</evidence>
<feature type="compositionally biased region" description="Polar residues" evidence="10">
    <location>
        <begin position="292"/>
        <end position="301"/>
    </location>
</feature>
<organism evidence="12 13">
    <name type="scientific">Malassezia yamatoensis</name>
    <dbReference type="NCBI Taxonomy" id="253288"/>
    <lineage>
        <taxon>Eukaryota</taxon>
        <taxon>Fungi</taxon>
        <taxon>Dikarya</taxon>
        <taxon>Basidiomycota</taxon>
        <taxon>Ustilaginomycotina</taxon>
        <taxon>Malasseziomycetes</taxon>
        <taxon>Malasseziales</taxon>
        <taxon>Malasseziaceae</taxon>
        <taxon>Malassezia</taxon>
    </lineage>
</organism>
<feature type="repeat" description="Solcar" evidence="8">
    <location>
        <begin position="11"/>
        <end position="122"/>
    </location>
</feature>
<sequence length="358" mass="41119">MQAQDDVRNGQQNVGPPLGELLVHTVVILCVVMPVYGALIRVRAEFRPISSPDTEPEVNAWRRVRYWWESWRPQWGDVLEEIQRSYREMGLRSLYRGMTLAFVQITSQTVFSFLLYEQSEKMALQPRWLLLLGSSLLLSIVDLPFEVLIQREQVRWWNPWRDLSKILTDQEKREPWRLYFLPGLLYATTARKLIIAFLYLFFEQTFFPGPIPLQDSDAPGSEGPNVDTFSFSWRRLVLYFVWNSISLAFALPLDCITTRLAIQHSPGNYLQLDNASDTDRQQAPSHDDRLSDQSTAQATHTESSRSEPFLGHPPRKTYTGLLDCFFCMLQEEGLSSLTRGAGITLVTLLVQTAGAPSR</sequence>
<keyword evidence="3 9" id="KW-0813">Transport</keyword>
<dbReference type="GO" id="GO:0006862">
    <property type="term" value="P:nucleotide transport"/>
    <property type="evidence" value="ECO:0007669"/>
    <property type="project" value="InterPro"/>
</dbReference>
<proteinExistence type="inferred from homology"/>
<comment type="similarity">
    <text evidence="2 9">Belongs to the mitochondrial carrier (TC 2.A.29) family.</text>
</comment>